<proteinExistence type="predicted"/>
<keyword evidence="3" id="KW-1185">Reference proteome</keyword>
<organism evidence="2 3">
    <name type="scientific">Micromonospora lutea</name>
    <dbReference type="NCBI Taxonomy" id="419825"/>
    <lineage>
        <taxon>Bacteria</taxon>
        <taxon>Bacillati</taxon>
        <taxon>Actinomycetota</taxon>
        <taxon>Actinomycetes</taxon>
        <taxon>Micromonosporales</taxon>
        <taxon>Micromonosporaceae</taxon>
        <taxon>Micromonospora</taxon>
    </lineage>
</organism>
<gene>
    <name evidence="2" type="ORF">Vlu01_26230</name>
</gene>
<feature type="domain" description="RiboL-PSP-HEPN" evidence="1">
    <location>
        <begin position="8"/>
        <end position="198"/>
    </location>
</feature>
<reference evidence="2 3" key="1">
    <citation type="submission" date="2021-01" db="EMBL/GenBank/DDBJ databases">
        <title>Whole genome shotgun sequence of Verrucosispora lutea NBRC 106530.</title>
        <authorList>
            <person name="Komaki H."/>
            <person name="Tamura T."/>
        </authorList>
    </citation>
    <scope>NUCLEOTIDE SEQUENCE [LARGE SCALE GENOMIC DNA]</scope>
    <source>
        <strain evidence="2 3">NBRC 106530</strain>
    </source>
</reference>
<protein>
    <recommendedName>
        <fullName evidence="1">RiboL-PSP-HEPN domain-containing protein</fullName>
    </recommendedName>
</protein>
<comment type="caution">
    <text evidence="2">The sequence shown here is derived from an EMBL/GenBank/DDBJ whole genome shotgun (WGS) entry which is preliminary data.</text>
</comment>
<dbReference type="EMBL" id="BOPB01000012">
    <property type="protein sequence ID" value="GIJ21999.1"/>
    <property type="molecule type" value="Genomic_DNA"/>
</dbReference>
<dbReference type="Proteomes" id="UP000643165">
    <property type="component" value="Unassembled WGS sequence"/>
</dbReference>
<evidence type="ECO:0000313" key="3">
    <source>
        <dbReference type="Proteomes" id="UP000643165"/>
    </source>
</evidence>
<dbReference type="InterPro" id="IPR041519">
    <property type="entry name" value="HEPN_RiboL-PSP"/>
</dbReference>
<name>A0ABQ4IVP5_9ACTN</name>
<evidence type="ECO:0000313" key="2">
    <source>
        <dbReference type="EMBL" id="GIJ21999.1"/>
    </source>
</evidence>
<accession>A0ABQ4IVP5</accession>
<dbReference type="Pfam" id="PF18735">
    <property type="entry name" value="HEPN_RiboL-PSP"/>
    <property type="match status" value="1"/>
</dbReference>
<sequence>MNFVSNADDIRDFYALHQEAKKVNVRAIYQKLHVANKAVLVLVAALWEAYCEDVAEEGLRLLVQHAPSWEALPRPLLKSVAKELRRLDEEFAPWTLAGEGWRQYLTDRLALLGQKRNYSFATPKSKNVDTLFLDSIGIVRISDSWSLPSGADWARSELDKFIDQRNMIAHRYVAGDTVSKRHVRQFFNLVAGLVARTDAEVGRVITEVTGKNRWTAASMPSPRTDKPTNL</sequence>
<evidence type="ECO:0000259" key="1">
    <source>
        <dbReference type="Pfam" id="PF18735"/>
    </source>
</evidence>